<protein>
    <recommendedName>
        <fullName evidence="3">PIN domain-containing protein</fullName>
    </recommendedName>
</protein>
<sequence length="131" mass="14488">MIDRRLHLSGDVYTAAMIGAALEAERPIVIPALVLARAYREAVPGPARERLIGLVSVATEPEPFDEVGHITARDIGTLCQLTAIDDLSIGHALWTALERRNQPYPLYDWAIVTEHPEVYHKAVPSVPTGWR</sequence>
<organism evidence="1 2">
    <name type="scientific">Acrocarpospora pleiomorpha</name>
    <dbReference type="NCBI Taxonomy" id="90975"/>
    <lineage>
        <taxon>Bacteria</taxon>
        <taxon>Bacillati</taxon>
        <taxon>Actinomycetota</taxon>
        <taxon>Actinomycetes</taxon>
        <taxon>Streptosporangiales</taxon>
        <taxon>Streptosporangiaceae</taxon>
        <taxon>Acrocarpospora</taxon>
    </lineage>
</organism>
<dbReference type="RefSeq" id="WP_155344840.1">
    <property type="nucleotide sequence ID" value="NZ_BAAAHM010000023.1"/>
</dbReference>
<dbReference type="AlphaFoldDB" id="A0A5M3XDW0"/>
<proteinExistence type="predicted"/>
<comment type="caution">
    <text evidence="1">The sequence shown here is derived from an EMBL/GenBank/DDBJ whole genome shotgun (WGS) entry which is preliminary data.</text>
</comment>
<gene>
    <name evidence="1" type="ORF">Aple_026810</name>
</gene>
<keyword evidence="2" id="KW-1185">Reference proteome</keyword>
<dbReference type="Proteomes" id="UP000377595">
    <property type="component" value="Unassembled WGS sequence"/>
</dbReference>
<evidence type="ECO:0000313" key="2">
    <source>
        <dbReference type="Proteomes" id="UP000377595"/>
    </source>
</evidence>
<accession>A0A5M3XDW0</accession>
<name>A0A5M3XDW0_9ACTN</name>
<dbReference type="EMBL" id="BLAF01000013">
    <property type="protein sequence ID" value="GES19785.1"/>
    <property type="molecule type" value="Genomic_DNA"/>
</dbReference>
<reference evidence="1 2" key="1">
    <citation type="submission" date="2019-10" db="EMBL/GenBank/DDBJ databases">
        <title>Whole genome shotgun sequence of Acrocarpospora pleiomorpha NBRC 16267.</title>
        <authorList>
            <person name="Ichikawa N."/>
            <person name="Kimura A."/>
            <person name="Kitahashi Y."/>
            <person name="Komaki H."/>
            <person name="Oguchi A."/>
        </authorList>
    </citation>
    <scope>NUCLEOTIDE SEQUENCE [LARGE SCALE GENOMIC DNA]</scope>
    <source>
        <strain evidence="1 2">NBRC 16267</strain>
    </source>
</reference>
<evidence type="ECO:0000313" key="1">
    <source>
        <dbReference type="EMBL" id="GES19785.1"/>
    </source>
</evidence>
<dbReference type="OrthoDB" id="9895201at2"/>
<evidence type="ECO:0008006" key="3">
    <source>
        <dbReference type="Google" id="ProtNLM"/>
    </source>
</evidence>